<dbReference type="EMBL" id="CP134192">
    <property type="protein sequence ID" value="WPB07983.1"/>
    <property type="molecule type" value="Genomic_DNA"/>
</dbReference>
<dbReference type="Proteomes" id="UP000230605">
    <property type="component" value="Chromosome 9"/>
</dbReference>
<dbReference type="OrthoDB" id="10004862at2759"/>
<reference evidence="3 5" key="2">
    <citation type="submission" date="2023-09" db="EMBL/GenBank/DDBJ databases">
        <title>Complete-Gapless Cercospora beticola genome.</title>
        <authorList>
            <person name="Wyatt N.A."/>
            <person name="Spanner R.E."/>
            <person name="Bolton M.D."/>
        </authorList>
    </citation>
    <scope>NUCLEOTIDE SEQUENCE [LARGE SCALE GENOMIC DNA]</scope>
    <source>
        <strain evidence="3">Cb09-40</strain>
    </source>
</reference>
<evidence type="ECO:0000313" key="3">
    <source>
        <dbReference type="EMBL" id="WPB07983.1"/>
    </source>
</evidence>
<name>A0A2G5HDE6_CERBT</name>
<sequence>MATANTVQLQSASQPQFSLEGIQQASTQKASELLQENHDKHHIFFNPDGFHNHIAHQLLTIWSLKASPEDIQRGYDTNRSYQRAAKKPQATIVKELHDPKKFISYLGPQKYYNDFLEFFQEEIDTKGWQDVLQEYVFAGDERAETMLVRMYAGFLHPIIHLGFGIEFEQPAIIAEALAQACCHDEWIGRALLPAEQAAKQNGNDKSIVELLDELRSNKEIFDAPHWSDGNKIRDGLLARSPKPLIDIISQVHVKPSDLGIKTAEMTNAAILYTAGAQRPNKTIKFDFYFMHCVNASIFWPTFNRQTWLSEASKIRLLEWKIRLDLTMYASRKSPEIRLNDIREYTPRKSSGWDEVFARACKFDDDGHASKLVRAVANAEKVSKPFEGKKGFTLEGDDWLKIAHMVIDSVEMQGDHWIRSAGFDEAWEQVPERKGARL</sequence>
<reference evidence="2 4" key="1">
    <citation type="submission" date="2015-10" db="EMBL/GenBank/DDBJ databases">
        <title>The cercosporin biosynthetic gene cluster was horizontally transferred to several fungal lineages and shown to be expanded in Cercospora beticola based on microsynteny with recipient genomes.</title>
        <authorList>
            <person name="De Jonge R."/>
            <person name="Ebert M.K."/>
            <person name="Suttle J.C."/>
            <person name="Jurick Ii W.M."/>
            <person name="Secor G.A."/>
            <person name="Thomma B.P."/>
            <person name="Van De Peer Y."/>
            <person name="Bolton M.D."/>
        </authorList>
    </citation>
    <scope>NUCLEOTIDE SEQUENCE [LARGE SCALE GENOMIC DNA]</scope>
    <source>
        <strain evidence="2 4">09-40</strain>
    </source>
</reference>
<dbReference type="GO" id="GO:0016491">
    <property type="term" value="F:oxidoreductase activity"/>
    <property type="evidence" value="ECO:0007669"/>
    <property type="project" value="UniProtKB-KW"/>
</dbReference>
<proteinExistence type="predicted"/>
<dbReference type="InterPro" id="IPR025337">
    <property type="entry name" value="Questin_oxidase-like"/>
</dbReference>
<dbReference type="PANTHER" id="PTHR35870">
    <property type="entry name" value="PROTEIN, PUTATIVE (AFU_ORTHOLOGUE AFUA_5G03330)-RELATED"/>
    <property type="match status" value="1"/>
</dbReference>
<evidence type="ECO:0000313" key="4">
    <source>
        <dbReference type="Proteomes" id="UP000230605"/>
    </source>
</evidence>
<evidence type="ECO:0000313" key="2">
    <source>
        <dbReference type="EMBL" id="PIA90515.1"/>
    </source>
</evidence>
<organism evidence="2 4">
    <name type="scientific">Cercospora beticola</name>
    <name type="common">Sugarbeet leaf spot fungus</name>
    <dbReference type="NCBI Taxonomy" id="122368"/>
    <lineage>
        <taxon>Eukaryota</taxon>
        <taxon>Fungi</taxon>
        <taxon>Dikarya</taxon>
        <taxon>Ascomycota</taxon>
        <taxon>Pezizomycotina</taxon>
        <taxon>Dothideomycetes</taxon>
        <taxon>Dothideomycetidae</taxon>
        <taxon>Mycosphaerellales</taxon>
        <taxon>Mycosphaerellaceae</taxon>
        <taxon>Cercospora</taxon>
    </lineage>
</organism>
<dbReference type="AlphaFoldDB" id="A0A2G5HDE6"/>
<dbReference type="Proteomes" id="UP001302367">
    <property type="component" value="Chromosome 9"/>
</dbReference>
<dbReference type="Pfam" id="PF14027">
    <property type="entry name" value="Questin_oxidase"/>
    <property type="match status" value="1"/>
</dbReference>
<accession>A0A2G5HDE6</accession>
<protein>
    <submittedName>
        <fullName evidence="2">Oxidoreductase AflY</fullName>
    </submittedName>
</protein>
<evidence type="ECO:0000256" key="1">
    <source>
        <dbReference type="ARBA" id="ARBA00023002"/>
    </source>
</evidence>
<gene>
    <name evidence="2" type="ORF">CB0940_11153</name>
    <name evidence="3" type="ORF">RHO25_012647</name>
</gene>
<evidence type="ECO:0000313" key="5">
    <source>
        <dbReference type="Proteomes" id="UP001302367"/>
    </source>
</evidence>
<dbReference type="EMBL" id="LKMD01000107">
    <property type="protein sequence ID" value="PIA90515.1"/>
    <property type="molecule type" value="Genomic_DNA"/>
</dbReference>
<keyword evidence="5" id="KW-1185">Reference proteome</keyword>
<keyword evidence="1" id="KW-0560">Oxidoreductase</keyword>
<dbReference type="PANTHER" id="PTHR35870:SF1">
    <property type="entry name" value="PROTEIN, PUTATIVE (AFU_ORTHOLOGUE AFUA_5G03330)-RELATED"/>
    <property type="match status" value="1"/>
</dbReference>